<dbReference type="PANTHER" id="PTHR37482">
    <property type="entry name" value="OUTER MEMBRANE PROTEIN ASSEMBLY FACTOR BAME"/>
    <property type="match status" value="1"/>
</dbReference>
<dbReference type="HAMAP" id="MF_00925">
    <property type="entry name" value="OM_assembly_BamE"/>
    <property type="match status" value="1"/>
</dbReference>
<comment type="caution">
    <text evidence="7">The sequence shown here is derived from an EMBL/GenBank/DDBJ whole genome shotgun (WGS) entry which is preliminary data.</text>
</comment>
<dbReference type="InterPro" id="IPR026592">
    <property type="entry name" value="BamE"/>
</dbReference>
<evidence type="ECO:0000313" key="7">
    <source>
        <dbReference type="EMBL" id="MDT7519183.1"/>
    </source>
</evidence>
<feature type="region of interest" description="Disordered" evidence="5">
    <location>
        <begin position="137"/>
        <end position="184"/>
    </location>
</feature>
<dbReference type="Pfam" id="PF04355">
    <property type="entry name" value="BamE"/>
    <property type="match status" value="1"/>
</dbReference>
<gene>
    <name evidence="4 7" type="primary">bamE</name>
    <name evidence="7" type="ORF">RAE19_10745</name>
</gene>
<sequence>MPLISIRSLRTTAVVLSLATLGACGSVRSTSDKALGVMTPYKIDIVQGNVVTREQLAVLRVGMPRAIAQDVLGTPLLTSLFHADRWDYVFTLKRQGSEPQARKVTVFFANDAISRIEADELPSETEFVSTLRSKAVAGPLPPLTASEDALKKFPAPKRGDGAVTPAPSSGNSGTAYPPLEPSGL</sequence>
<organism evidence="7 8">
    <name type="scientific">Rhodoferax potami</name>
    <dbReference type="NCBI Taxonomy" id="3068338"/>
    <lineage>
        <taxon>Bacteria</taxon>
        <taxon>Pseudomonadati</taxon>
        <taxon>Pseudomonadota</taxon>
        <taxon>Betaproteobacteria</taxon>
        <taxon>Burkholderiales</taxon>
        <taxon>Comamonadaceae</taxon>
        <taxon>Rhodoferax</taxon>
    </lineage>
</organism>
<evidence type="ECO:0000256" key="4">
    <source>
        <dbReference type="HAMAP-Rule" id="MF_00925"/>
    </source>
</evidence>
<dbReference type="EMBL" id="JAVBIK010000001">
    <property type="protein sequence ID" value="MDT7519183.1"/>
    <property type="molecule type" value="Genomic_DNA"/>
</dbReference>
<dbReference type="PANTHER" id="PTHR37482:SF1">
    <property type="entry name" value="OUTER MEMBRANE PROTEIN ASSEMBLY FACTOR BAME"/>
    <property type="match status" value="1"/>
</dbReference>
<keyword evidence="3 4" id="KW-0998">Cell outer membrane</keyword>
<dbReference type="RefSeq" id="WP_313874879.1">
    <property type="nucleotide sequence ID" value="NZ_JAVBIK010000001.1"/>
</dbReference>
<comment type="subunit">
    <text evidence="4">Part of the Bam complex.</text>
</comment>
<evidence type="ECO:0000256" key="5">
    <source>
        <dbReference type="SAM" id="MobiDB-lite"/>
    </source>
</evidence>
<evidence type="ECO:0000313" key="8">
    <source>
        <dbReference type="Proteomes" id="UP001321700"/>
    </source>
</evidence>
<dbReference type="Proteomes" id="UP001321700">
    <property type="component" value="Unassembled WGS sequence"/>
</dbReference>
<accession>A0ABU3KP12</accession>
<evidence type="ECO:0000256" key="3">
    <source>
        <dbReference type="ARBA" id="ARBA00023237"/>
    </source>
</evidence>
<dbReference type="PROSITE" id="PS51257">
    <property type="entry name" value="PROKAR_LIPOPROTEIN"/>
    <property type="match status" value="1"/>
</dbReference>
<dbReference type="Gene3D" id="3.30.1450.10">
    <property type="match status" value="1"/>
</dbReference>
<keyword evidence="4" id="KW-0564">Palmitate</keyword>
<comment type="function">
    <text evidence="4">Part of the outer membrane protein assembly complex, which is involved in assembly and insertion of beta-barrel proteins into the outer membrane.</text>
</comment>
<name>A0ABU3KP12_9BURK</name>
<keyword evidence="4" id="KW-0449">Lipoprotein</keyword>
<proteinExistence type="inferred from homology"/>
<keyword evidence="2 4" id="KW-0472">Membrane</keyword>
<evidence type="ECO:0000256" key="2">
    <source>
        <dbReference type="ARBA" id="ARBA00023136"/>
    </source>
</evidence>
<feature type="domain" description="Outer membrane protein assembly factor BamE" evidence="6">
    <location>
        <begin position="48"/>
        <end position="117"/>
    </location>
</feature>
<reference evidence="7 8" key="1">
    <citation type="submission" date="2023-08" db="EMBL/GenBank/DDBJ databases">
        <title>Rhodoferax potami sp. nov. and Rhodoferax mekongensis sp. nov., isolated from the Mekong River in Thailand.</title>
        <authorList>
            <person name="Kitikhun S."/>
            <person name="Charoenyingcharoen P."/>
            <person name="Siriarchawattana P."/>
            <person name="Likhitrattanapisal S."/>
            <person name="Nilsakha T."/>
            <person name="Chanpet A."/>
            <person name="Rattanawaree P."/>
            <person name="Ingsriswang S."/>
        </authorList>
    </citation>
    <scope>NUCLEOTIDE SEQUENCE [LARGE SCALE GENOMIC DNA]</scope>
    <source>
        <strain evidence="7 8">TBRC 17660</strain>
    </source>
</reference>
<protein>
    <recommendedName>
        <fullName evidence="4">Outer membrane protein assembly factor BamE</fullName>
    </recommendedName>
</protein>
<comment type="subcellular location">
    <subcellularLocation>
        <location evidence="4">Cell outer membrane</location>
        <topology evidence="4">Lipid-anchor</topology>
    </subcellularLocation>
</comment>
<comment type="similarity">
    <text evidence="4">Belongs to the BamE family.</text>
</comment>
<dbReference type="InterPro" id="IPR037873">
    <property type="entry name" value="BamE-like"/>
</dbReference>
<keyword evidence="8" id="KW-1185">Reference proteome</keyword>
<evidence type="ECO:0000259" key="6">
    <source>
        <dbReference type="Pfam" id="PF04355"/>
    </source>
</evidence>
<dbReference type="InterPro" id="IPR007450">
    <property type="entry name" value="BamE_dom"/>
</dbReference>
<keyword evidence="1 4" id="KW-0732">Signal</keyword>
<evidence type="ECO:0000256" key="1">
    <source>
        <dbReference type="ARBA" id="ARBA00022729"/>
    </source>
</evidence>